<dbReference type="InterPro" id="IPR005821">
    <property type="entry name" value="Ion_trans_dom"/>
</dbReference>
<dbReference type="InterPro" id="IPR014710">
    <property type="entry name" value="RmlC-like_jellyroll"/>
</dbReference>
<evidence type="ECO:0000256" key="11">
    <source>
        <dbReference type="SAM" id="Phobius"/>
    </source>
</evidence>
<keyword evidence="9" id="KW-0407">Ion channel</keyword>
<feature type="compositionally biased region" description="Acidic residues" evidence="10">
    <location>
        <begin position="25"/>
        <end position="39"/>
    </location>
</feature>
<reference evidence="13" key="1">
    <citation type="submission" date="2023-05" db="EMBL/GenBank/DDBJ databases">
        <title>Nepenthes gracilis genome sequencing.</title>
        <authorList>
            <person name="Fukushima K."/>
        </authorList>
    </citation>
    <scope>NUCLEOTIDE SEQUENCE</scope>
    <source>
        <strain evidence="13">SING2019-196</strain>
    </source>
</reference>
<name>A0AAD3XIB7_NEPGR</name>
<dbReference type="AlphaFoldDB" id="A0AAD3XIB7"/>
<accession>A0AAD3XIB7</accession>
<evidence type="ECO:0000256" key="5">
    <source>
        <dbReference type="ARBA" id="ARBA00022989"/>
    </source>
</evidence>
<dbReference type="Proteomes" id="UP001279734">
    <property type="component" value="Unassembled WGS sequence"/>
</dbReference>
<keyword evidence="6" id="KW-0406">Ion transport</keyword>
<keyword evidence="4 11" id="KW-0812">Transmembrane</keyword>
<dbReference type="Gene3D" id="2.60.120.10">
    <property type="entry name" value="Jelly Rolls"/>
    <property type="match status" value="1"/>
</dbReference>
<feature type="transmembrane region" description="Helical" evidence="11">
    <location>
        <begin position="370"/>
        <end position="391"/>
    </location>
</feature>
<dbReference type="Gene3D" id="1.10.287.630">
    <property type="entry name" value="Helix hairpin bin"/>
    <property type="match status" value="1"/>
</dbReference>
<feature type="transmembrane region" description="Helical" evidence="11">
    <location>
        <begin position="82"/>
        <end position="102"/>
    </location>
</feature>
<dbReference type="FunFam" id="2.60.120.10:FF:000063">
    <property type="entry name" value="cyclic nucleotide-gated ion channel 4"/>
    <property type="match status" value="1"/>
</dbReference>
<evidence type="ECO:0000256" key="2">
    <source>
        <dbReference type="ARBA" id="ARBA00010486"/>
    </source>
</evidence>
<comment type="subcellular location">
    <subcellularLocation>
        <location evidence="1">Membrane</location>
        <topology evidence="1">Multi-pass membrane protein</topology>
    </subcellularLocation>
</comment>
<feature type="transmembrane region" description="Helical" evidence="11">
    <location>
        <begin position="114"/>
        <end position="133"/>
    </location>
</feature>
<keyword evidence="7 11" id="KW-0472">Membrane</keyword>
<dbReference type="PANTHER" id="PTHR45651">
    <property type="entry name" value="CYCLIC NUCLEOTIDE-GATED ION CHANNEL 15-RELATED-RELATED"/>
    <property type="match status" value="1"/>
</dbReference>
<organism evidence="13 14">
    <name type="scientific">Nepenthes gracilis</name>
    <name type="common">Slender pitcher plant</name>
    <dbReference type="NCBI Taxonomy" id="150966"/>
    <lineage>
        <taxon>Eukaryota</taxon>
        <taxon>Viridiplantae</taxon>
        <taxon>Streptophyta</taxon>
        <taxon>Embryophyta</taxon>
        <taxon>Tracheophyta</taxon>
        <taxon>Spermatophyta</taxon>
        <taxon>Magnoliopsida</taxon>
        <taxon>eudicotyledons</taxon>
        <taxon>Gunneridae</taxon>
        <taxon>Pentapetalae</taxon>
        <taxon>Caryophyllales</taxon>
        <taxon>Nepenthaceae</taxon>
        <taxon>Nepenthes</taxon>
    </lineage>
</organism>
<keyword evidence="3" id="KW-0813">Transport</keyword>
<dbReference type="SUPFAM" id="SSF81324">
    <property type="entry name" value="Voltage-gated potassium channels"/>
    <property type="match status" value="1"/>
</dbReference>
<dbReference type="PROSITE" id="PS50042">
    <property type="entry name" value="CNMP_BINDING_3"/>
    <property type="match status" value="1"/>
</dbReference>
<evidence type="ECO:0000256" key="6">
    <source>
        <dbReference type="ARBA" id="ARBA00023065"/>
    </source>
</evidence>
<protein>
    <recommendedName>
        <fullName evidence="12">Cyclic nucleotide-binding domain-containing protein</fullName>
    </recommendedName>
</protein>
<comment type="similarity">
    <text evidence="2">Belongs to the cyclic nucleotide-gated cation channel (TC 1.A.1.5) family.</text>
</comment>
<feature type="transmembrane region" description="Helical" evidence="11">
    <location>
        <begin position="170"/>
        <end position="193"/>
    </location>
</feature>
<dbReference type="SUPFAM" id="SSF51206">
    <property type="entry name" value="cAMP-binding domain-like"/>
    <property type="match status" value="1"/>
</dbReference>
<evidence type="ECO:0000256" key="10">
    <source>
        <dbReference type="SAM" id="MobiDB-lite"/>
    </source>
</evidence>
<dbReference type="GO" id="GO:0034220">
    <property type="term" value="P:monoatomic ion transmembrane transport"/>
    <property type="evidence" value="ECO:0007669"/>
    <property type="project" value="UniProtKB-KW"/>
</dbReference>
<dbReference type="CDD" id="cd00038">
    <property type="entry name" value="CAP_ED"/>
    <property type="match status" value="1"/>
</dbReference>
<sequence length="674" mass="78285">MMASEHEITAVRLPNDAADNHEHVEEEEEETDDDPEEGEERSKDCSRSFYDFRCGPRRRGSGPFTGQVLDPRSTWIREWNRVFLLLCTAGLFVDPLFFYPLSISESYVCLFVDGWFAITVTVLRCMTDALHVWNMLLQLKMANHPYSGAAADTNSAFAAALRYLTAKRGFFFDLFVILPLPQVVIWVVIPYLLKRGSTMSVITVFLIMFLFQYLPKIYHSVCLLRRQQRVSGYVFGTVWWGFALNMIAYFVASHAAGACWYILGLQRTTKCLREQCYQMQGCNPKFLASQEPIYYGSSSLVNEKARFLWAANNKARFQCLDSDKNYEYGAYKWVTYLVTNDSRLEKILMPIFWGLMTMSTFGNLEPTAEWIESVFVIVVLTSGLLLVTMLIGNMKVFLHATTSKKQGMQSRMRNIEWWMSKRKLPLELKQRVRNFEWQRWAAMRGVDECEMIRNLPEGLRRDIKYHLCLDLVKQVPLFQHMDDLVLENICDRVKSLVFTKAETITREGDPVQRMLFVVRGHLQSSQELRDGVKSCCMLGPGNFSGDELLSWCLRRPFIERLPPSSSTLETLETTEAFGLEAEDVRYVTQHFRYTFVSEKVKRSARYYSPGWRTWAAVAIQLAWRRYKHRLTLSSLSFIRPRRPLSRSNSRGQDRLQLYTALLTSPKPNQDDFDF</sequence>
<evidence type="ECO:0000256" key="4">
    <source>
        <dbReference type="ARBA" id="ARBA00022692"/>
    </source>
</evidence>
<keyword evidence="14" id="KW-1185">Reference proteome</keyword>
<comment type="caution">
    <text evidence="13">The sequence shown here is derived from an EMBL/GenBank/DDBJ whole genome shotgun (WGS) entry which is preliminary data.</text>
</comment>
<dbReference type="InterPro" id="IPR018490">
    <property type="entry name" value="cNMP-bd_dom_sf"/>
</dbReference>
<dbReference type="Pfam" id="PF00520">
    <property type="entry name" value="Ion_trans"/>
    <property type="match status" value="1"/>
</dbReference>
<feature type="transmembrane region" description="Helical" evidence="11">
    <location>
        <begin position="238"/>
        <end position="263"/>
    </location>
</feature>
<evidence type="ECO:0000256" key="3">
    <source>
        <dbReference type="ARBA" id="ARBA00022448"/>
    </source>
</evidence>
<evidence type="ECO:0000259" key="12">
    <source>
        <dbReference type="PROSITE" id="PS50042"/>
    </source>
</evidence>
<feature type="domain" description="Cyclic nucleotide-binding" evidence="12">
    <location>
        <begin position="477"/>
        <end position="587"/>
    </location>
</feature>
<feature type="region of interest" description="Disordered" evidence="10">
    <location>
        <begin position="1"/>
        <end position="44"/>
    </location>
</feature>
<feature type="transmembrane region" description="Helical" evidence="11">
    <location>
        <begin position="347"/>
        <end position="364"/>
    </location>
</feature>
<dbReference type="PANTHER" id="PTHR45651:SF14">
    <property type="entry name" value="CYCLIC NUCLEOTIDE-GATED ION CHANNEL 4"/>
    <property type="match status" value="1"/>
</dbReference>
<evidence type="ECO:0000256" key="1">
    <source>
        <dbReference type="ARBA" id="ARBA00004141"/>
    </source>
</evidence>
<dbReference type="InterPro" id="IPR000595">
    <property type="entry name" value="cNMP-bd_dom"/>
</dbReference>
<dbReference type="EMBL" id="BSYO01000006">
    <property type="protein sequence ID" value="GMH05667.1"/>
    <property type="molecule type" value="Genomic_DNA"/>
</dbReference>
<dbReference type="GO" id="GO:0016020">
    <property type="term" value="C:membrane"/>
    <property type="evidence" value="ECO:0007669"/>
    <property type="project" value="UniProtKB-SubCell"/>
</dbReference>
<keyword evidence="8" id="KW-1071">Ligand-gated ion channel</keyword>
<evidence type="ECO:0000256" key="9">
    <source>
        <dbReference type="ARBA" id="ARBA00023303"/>
    </source>
</evidence>
<keyword evidence="5 11" id="KW-1133">Transmembrane helix</keyword>
<evidence type="ECO:0000256" key="7">
    <source>
        <dbReference type="ARBA" id="ARBA00023136"/>
    </source>
</evidence>
<evidence type="ECO:0000313" key="14">
    <source>
        <dbReference type="Proteomes" id="UP001279734"/>
    </source>
</evidence>
<gene>
    <name evidence="13" type="ORF">Nepgr_007507</name>
</gene>
<proteinExistence type="inferred from homology"/>
<evidence type="ECO:0000313" key="13">
    <source>
        <dbReference type="EMBL" id="GMH05667.1"/>
    </source>
</evidence>
<evidence type="ECO:0000256" key="8">
    <source>
        <dbReference type="ARBA" id="ARBA00023286"/>
    </source>
</evidence>
<feature type="transmembrane region" description="Helical" evidence="11">
    <location>
        <begin position="200"/>
        <end position="218"/>
    </location>
</feature>